<dbReference type="GO" id="GO:0005686">
    <property type="term" value="C:U2 snRNP"/>
    <property type="evidence" value="ECO:0007669"/>
    <property type="project" value="TreeGrafter"/>
</dbReference>
<dbReference type="PANTHER" id="PTHR23205:SF0">
    <property type="entry name" value="SPLICING FACTOR 3A SUBUNIT 2"/>
    <property type="match status" value="1"/>
</dbReference>
<comment type="similarity">
    <text evidence="2">Belongs to the SF3A2 family.</text>
</comment>
<dbReference type="GO" id="GO:0071013">
    <property type="term" value="C:catalytic step 2 spliceosome"/>
    <property type="evidence" value="ECO:0007669"/>
    <property type="project" value="TreeGrafter"/>
</dbReference>
<dbReference type="Pfam" id="PF16835">
    <property type="entry name" value="SF3A2"/>
    <property type="match status" value="1"/>
</dbReference>
<evidence type="ECO:0000256" key="7">
    <source>
        <dbReference type="ARBA" id="ARBA00023187"/>
    </source>
</evidence>
<name>A0A7S1BKD2_9STRA</name>
<dbReference type="PANTHER" id="PTHR23205">
    <property type="entry name" value="SPLICING FACTOR 3A SUBUNIT 2"/>
    <property type="match status" value="1"/>
</dbReference>
<evidence type="ECO:0000256" key="1">
    <source>
        <dbReference type="ARBA" id="ARBA00004123"/>
    </source>
</evidence>
<dbReference type="EMBL" id="HBFR01022073">
    <property type="protein sequence ID" value="CAD8888672.1"/>
    <property type="molecule type" value="Transcribed_RNA"/>
</dbReference>
<reference evidence="11" key="1">
    <citation type="submission" date="2021-01" db="EMBL/GenBank/DDBJ databases">
        <authorList>
            <person name="Corre E."/>
            <person name="Pelletier E."/>
            <person name="Niang G."/>
            <person name="Scheremetjew M."/>
            <person name="Finn R."/>
            <person name="Kale V."/>
            <person name="Holt S."/>
            <person name="Cochrane G."/>
            <person name="Meng A."/>
            <person name="Brown T."/>
            <person name="Cohen L."/>
        </authorList>
    </citation>
    <scope>NUCLEOTIDE SEQUENCE</scope>
    <source>
        <strain evidence="11">308</strain>
    </source>
</reference>
<dbReference type="Pfam" id="PF12874">
    <property type="entry name" value="zf-met"/>
    <property type="match status" value="1"/>
</dbReference>
<feature type="domain" description="Matrin-type" evidence="10">
    <location>
        <begin position="54"/>
        <end position="84"/>
    </location>
</feature>
<dbReference type="SMART" id="SM01050">
    <property type="entry name" value="CactinC_cactus"/>
    <property type="match status" value="1"/>
</dbReference>
<dbReference type="GO" id="GO:0071004">
    <property type="term" value="C:U2-type prespliceosome"/>
    <property type="evidence" value="ECO:0007669"/>
    <property type="project" value="TreeGrafter"/>
</dbReference>
<dbReference type="InterPro" id="IPR000690">
    <property type="entry name" value="Matrin/U1-C_Znf_C2H2"/>
</dbReference>
<dbReference type="InterPro" id="IPR052092">
    <property type="entry name" value="SF3A2"/>
</dbReference>
<protein>
    <recommendedName>
        <fullName evidence="10">Matrin-type domain-containing protein</fullName>
    </recommendedName>
</protein>
<dbReference type="AlphaFoldDB" id="A0A7S1BKD2"/>
<keyword evidence="8" id="KW-0539">Nucleus</keyword>
<sequence length="236" mass="26929">MDRQNRVGSKFGGGGPASQQESDRSRKDRLRALALEHVDLKLDPYIMRNHLGGYECRLCLTLHPNEGNYLAHTQGRRHKAGLARRAAEDKLKREREGGVMEGPAVAAGKGTPQRTAATVKIGRPAYQVHKSRDAETGQRCLSFHLHYPETDAQPRHRFMSAYEQRVEPPDRNFQYLLVACVPYETVAFKIPNVPVDRSEGRFFSSWDDKERRFVLTLYFVEKYMQEKEGGGQRNGK</sequence>
<keyword evidence="4" id="KW-0747">Spliceosome</keyword>
<gene>
    <name evidence="11" type="ORF">CHYS00102_LOCUS15872</name>
</gene>
<dbReference type="InterPro" id="IPR031781">
    <property type="entry name" value="SF3A2_dom"/>
</dbReference>
<evidence type="ECO:0000256" key="8">
    <source>
        <dbReference type="ARBA" id="ARBA00023242"/>
    </source>
</evidence>
<dbReference type="GO" id="GO:0000245">
    <property type="term" value="P:spliceosomal complex assembly"/>
    <property type="evidence" value="ECO:0007669"/>
    <property type="project" value="TreeGrafter"/>
</dbReference>
<dbReference type="SMART" id="SM00451">
    <property type="entry name" value="ZnF_U1"/>
    <property type="match status" value="1"/>
</dbReference>
<proteinExistence type="inferred from homology"/>
<dbReference type="InterPro" id="IPR003604">
    <property type="entry name" value="Matrin/U1-like-C_Znf_C2H2"/>
</dbReference>
<evidence type="ECO:0000313" key="11">
    <source>
        <dbReference type="EMBL" id="CAD8888672.1"/>
    </source>
</evidence>
<comment type="subcellular location">
    <subcellularLocation>
        <location evidence="1">Nucleus</location>
    </subcellularLocation>
</comment>
<feature type="region of interest" description="Disordered" evidence="9">
    <location>
        <begin position="1"/>
        <end position="27"/>
    </location>
</feature>
<dbReference type="Gene3D" id="2.60.40.2690">
    <property type="match status" value="1"/>
</dbReference>
<dbReference type="PROSITE" id="PS50171">
    <property type="entry name" value="ZF_MATRIN"/>
    <property type="match status" value="1"/>
</dbReference>
<evidence type="ECO:0000256" key="4">
    <source>
        <dbReference type="ARBA" id="ARBA00022728"/>
    </source>
</evidence>
<dbReference type="GO" id="GO:0008270">
    <property type="term" value="F:zinc ion binding"/>
    <property type="evidence" value="ECO:0007669"/>
    <property type="project" value="UniProtKB-KW"/>
</dbReference>
<evidence type="ECO:0000256" key="3">
    <source>
        <dbReference type="ARBA" id="ARBA00022723"/>
    </source>
</evidence>
<evidence type="ECO:0000256" key="6">
    <source>
        <dbReference type="ARBA" id="ARBA00022833"/>
    </source>
</evidence>
<evidence type="ECO:0000256" key="9">
    <source>
        <dbReference type="SAM" id="MobiDB-lite"/>
    </source>
</evidence>
<keyword evidence="6" id="KW-0862">Zinc</keyword>
<accession>A0A7S1BKD2</accession>
<organism evidence="11">
    <name type="scientific">Corethron hystrix</name>
    <dbReference type="NCBI Taxonomy" id="216773"/>
    <lineage>
        <taxon>Eukaryota</taxon>
        <taxon>Sar</taxon>
        <taxon>Stramenopiles</taxon>
        <taxon>Ochrophyta</taxon>
        <taxon>Bacillariophyta</taxon>
        <taxon>Coscinodiscophyceae</taxon>
        <taxon>Corethrophycidae</taxon>
        <taxon>Corethrales</taxon>
        <taxon>Corethraceae</taxon>
        <taxon>Corethron</taxon>
    </lineage>
</organism>
<keyword evidence="5" id="KW-0863">Zinc-finger</keyword>
<dbReference type="InterPro" id="IPR013087">
    <property type="entry name" value="Znf_C2H2_type"/>
</dbReference>
<evidence type="ECO:0000259" key="10">
    <source>
        <dbReference type="PROSITE" id="PS50171"/>
    </source>
</evidence>
<keyword evidence="4" id="KW-0507">mRNA processing</keyword>
<keyword evidence="3" id="KW-0479">Metal-binding</keyword>
<evidence type="ECO:0000256" key="2">
    <source>
        <dbReference type="ARBA" id="ARBA00008995"/>
    </source>
</evidence>
<keyword evidence="7" id="KW-0508">mRNA splicing</keyword>
<evidence type="ECO:0000256" key="5">
    <source>
        <dbReference type="ARBA" id="ARBA00022771"/>
    </source>
</evidence>
<dbReference type="GO" id="GO:0003676">
    <property type="term" value="F:nucleic acid binding"/>
    <property type="evidence" value="ECO:0007669"/>
    <property type="project" value="InterPro"/>
</dbReference>